<dbReference type="RefSeq" id="WP_063356051.1">
    <property type="nucleotide sequence ID" value="NZ_AQHB01000037.1"/>
</dbReference>
<sequence length="370" mass="40287">MKSQIAALFIAAAAVLPAIADTLTVKADAPKRYVVKKGDTLWDISSLYLRSPWKWPELWQNNPQINNPHLIYPGDILSLGVDENGNPVLRIDKGVRKLSPQVRIISAKGAAIPTLPLSVLEPYLKFDQALSKDDLSDVPIVLGSNKNFKMSIAGHLLYVKGDLLQGSTYGLYRLGNPYKDGFTTLAYETKLVGIGRAVKGGDIADGVPSTLRVVDVKQEIKAGDFVMPIAQGQDHKAAFKMSKPNIAIDGKIIASANRHTEFGAMSVVVLNLGSSQKLVEGSVLNILRQSPTVIENEDGPRYIEDSSSLDKLIGDIGSLFGEENSEDSTVWHMPSEKVGELMLFKVYDNISYAMVTKTTHPIRVGDSVTN</sequence>
<keyword evidence="1" id="KW-0732">Signal</keyword>
<dbReference type="SMART" id="SM00257">
    <property type="entry name" value="LysM"/>
    <property type="match status" value="1"/>
</dbReference>
<dbReference type="InterPro" id="IPR052196">
    <property type="entry name" value="Bact_Kbp"/>
</dbReference>
<dbReference type="STRING" id="43657.S4054249_00100"/>
<evidence type="ECO:0000259" key="2">
    <source>
        <dbReference type="PROSITE" id="PS51782"/>
    </source>
</evidence>
<feature type="signal peptide" evidence="1">
    <location>
        <begin position="1"/>
        <end position="20"/>
    </location>
</feature>
<dbReference type="PANTHER" id="PTHR34700">
    <property type="entry name" value="POTASSIUM BINDING PROTEIN KBP"/>
    <property type="match status" value="1"/>
</dbReference>
<dbReference type="SUPFAM" id="SSF54106">
    <property type="entry name" value="LysM domain"/>
    <property type="match status" value="1"/>
</dbReference>
<name>A0A166YBS4_9GAMM</name>
<dbReference type="EMBL" id="AUYB01000085">
    <property type="protein sequence ID" value="KZN42101.1"/>
    <property type="molecule type" value="Genomic_DNA"/>
</dbReference>
<dbReference type="PROSITE" id="PS51782">
    <property type="entry name" value="LYSM"/>
    <property type="match status" value="1"/>
</dbReference>
<proteinExistence type="predicted"/>
<dbReference type="Pfam" id="PF01476">
    <property type="entry name" value="LysM"/>
    <property type="match status" value="1"/>
</dbReference>
<dbReference type="PATRIC" id="fig|1365250.3.peg.1178"/>
<protein>
    <recommendedName>
        <fullName evidence="2">LysM domain-containing protein</fullName>
    </recommendedName>
</protein>
<dbReference type="Proteomes" id="UP000076643">
    <property type="component" value="Unassembled WGS sequence"/>
</dbReference>
<dbReference type="InterPro" id="IPR036779">
    <property type="entry name" value="LysM_dom_sf"/>
</dbReference>
<feature type="domain" description="LysM" evidence="2">
    <location>
        <begin position="31"/>
        <end position="79"/>
    </location>
</feature>
<comment type="caution">
    <text evidence="3">The sequence shown here is derived from an EMBL/GenBank/DDBJ whole genome shotgun (WGS) entry which is preliminary data.</text>
</comment>
<dbReference type="InterPro" id="IPR018392">
    <property type="entry name" value="LysM"/>
</dbReference>
<gene>
    <name evidence="3" type="ORF">N475_10525</name>
</gene>
<accession>A0A166YBS4</accession>
<feature type="chain" id="PRO_5007882685" description="LysM domain-containing protein" evidence="1">
    <location>
        <begin position="21"/>
        <end position="370"/>
    </location>
</feature>
<evidence type="ECO:0000313" key="4">
    <source>
        <dbReference type="Proteomes" id="UP000076643"/>
    </source>
</evidence>
<dbReference type="PANTHER" id="PTHR34700:SF4">
    <property type="entry name" value="PHAGE-LIKE ELEMENT PBSX PROTEIN XKDP"/>
    <property type="match status" value="1"/>
</dbReference>
<dbReference type="Gene3D" id="3.10.350.10">
    <property type="entry name" value="LysM domain"/>
    <property type="match status" value="1"/>
</dbReference>
<organism evidence="3 4">
    <name type="scientific">Pseudoalteromonas luteoviolacea DSM 6061</name>
    <dbReference type="NCBI Taxonomy" id="1365250"/>
    <lineage>
        <taxon>Bacteria</taxon>
        <taxon>Pseudomonadati</taxon>
        <taxon>Pseudomonadota</taxon>
        <taxon>Gammaproteobacteria</taxon>
        <taxon>Alteromonadales</taxon>
        <taxon>Pseudoalteromonadaceae</taxon>
        <taxon>Pseudoalteromonas</taxon>
    </lineage>
</organism>
<dbReference type="AlphaFoldDB" id="A0A166YBS4"/>
<dbReference type="CDD" id="cd00118">
    <property type="entry name" value="LysM"/>
    <property type="match status" value="1"/>
</dbReference>
<keyword evidence="4" id="KW-1185">Reference proteome</keyword>
<evidence type="ECO:0000313" key="3">
    <source>
        <dbReference type="EMBL" id="KZN42101.1"/>
    </source>
</evidence>
<reference evidence="3 4" key="1">
    <citation type="submission" date="2013-07" db="EMBL/GenBank/DDBJ databases">
        <title>Comparative Genomic and Metabolomic Analysis of Twelve Strains of Pseudoalteromonas luteoviolacea.</title>
        <authorList>
            <person name="Vynne N.G."/>
            <person name="Mansson M."/>
            <person name="Gram L."/>
        </authorList>
    </citation>
    <scope>NUCLEOTIDE SEQUENCE [LARGE SCALE GENOMIC DNA]</scope>
    <source>
        <strain evidence="3 4">DSM 6061</strain>
    </source>
</reference>
<evidence type="ECO:0000256" key="1">
    <source>
        <dbReference type="SAM" id="SignalP"/>
    </source>
</evidence>